<dbReference type="InterPro" id="IPR048799">
    <property type="entry name" value="P68_RBP_TagC-like_beta-prop"/>
</dbReference>
<keyword evidence="3" id="KW-1185">Reference proteome</keyword>
<proteinExistence type="predicted"/>
<gene>
    <name evidence="2" type="ORF">MJA45_15390</name>
</gene>
<dbReference type="EMBL" id="CP130318">
    <property type="protein sequence ID" value="WNQ09030.1"/>
    <property type="molecule type" value="Genomic_DNA"/>
</dbReference>
<dbReference type="KEGG" id="paun:MJA45_15390"/>
<feature type="domain" description="P68 RBP/TagC-like beta-propeller" evidence="1">
    <location>
        <begin position="41"/>
        <end position="314"/>
    </location>
</feature>
<dbReference type="Proteomes" id="UP001305702">
    <property type="component" value="Chromosome"/>
</dbReference>
<accession>A0AA96L986</accession>
<reference evidence="2 3" key="1">
    <citation type="submission" date="2022-02" db="EMBL/GenBank/DDBJ databases">
        <title>Paenibacillus sp. MBLB1776 Whole Genome Shotgun Sequencing.</title>
        <authorList>
            <person name="Hwang C.Y."/>
            <person name="Cho E.-S."/>
            <person name="Seo M.-J."/>
        </authorList>
    </citation>
    <scope>NUCLEOTIDE SEQUENCE [LARGE SCALE GENOMIC DNA]</scope>
    <source>
        <strain evidence="2 3">MBLB1776</strain>
    </source>
</reference>
<organism evidence="2 3">
    <name type="scientific">Paenibacillus aurantius</name>
    <dbReference type="NCBI Taxonomy" id="2918900"/>
    <lineage>
        <taxon>Bacteria</taxon>
        <taxon>Bacillati</taxon>
        <taxon>Bacillota</taxon>
        <taxon>Bacilli</taxon>
        <taxon>Bacillales</taxon>
        <taxon>Paenibacillaceae</taxon>
        <taxon>Paenibacillus</taxon>
    </lineage>
</organism>
<dbReference type="Pfam" id="PF21311">
    <property type="entry name" value="Phage_RBD_prop"/>
    <property type="match status" value="1"/>
</dbReference>
<dbReference type="AlphaFoldDB" id="A0AA96L986"/>
<evidence type="ECO:0000259" key="1">
    <source>
        <dbReference type="Pfam" id="PF21311"/>
    </source>
</evidence>
<name>A0AA96L986_9BACL</name>
<protein>
    <recommendedName>
        <fullName evidence="1">P68 RBP/TagC-like beta-propeller domain-containing protein</fullName>
    </recommendedName>
</protein>
<evidence type="ECO:0000313" key="2">
    <source>
        <dbReference type="EMBL" id="WNQ09030.1"/>
    </source>
</evidence>
<dbReference type="RefSeq" id="WP_315602797.1">
    <property type="nucleotide sequence ID" value="NZ_CP130318.1"/>
</dbReference>
<evidence type="ECO:0000313" key="3">
    <source>
        <dbReference type="Proteomes" id="UP001305702"/>
    </source>
</evidence>
<sequence length="335" mass="36287">MMPLFPGAAIAEKPPLLSKRFDLTAQATEVIRDKALHNGTVLQSFAFDNANSRIYTVQLMAGGLQLPGEAAPVSGGTRDGNGDMALTELDAEGNETGYMYLKGFGHGVQIGVETVGDTSYLWTETDSVKEGSSGWGTQLARFKFENGKVLTPASPELEKFKLMEGIDRTTVNIDPTNNLLTMRYRKDGSFRYGVYDLEAVKRREFQPIADVAQPTVGTFQGFVSYGGFLYLLEGNSFGSGGSTAPVGNTYITTVNLQTGEVEDKQLVSAGADVTFREPEGMAIRLPDAKHGQKAELCLGFASDFTPHRLANIFAFDQLLPDQALDNRRSGQPSAE</sequence>